<evidence type="ECO:0000259" key="8">
    <source>
        <dbReference type="Pfam" id="PF00931"/>
    </source>
</evidence>
<dbReference type="GO" id="GO:0005524">
    <property type="term" value="F:ATP binding"/>
    <property type="evidence" value="ECO:0007669"/>
    <property type="project" value="UniProtKB-KW"/>
</dbReference>
<dbReference type="FunFam" id="1.10.10.10:FF:000322">
    <property type="entry name" value="Probable disease resistance protein At1g63360"/>
    <property type="match status" value="1"/>
</dbReference>
<reference evidence="12" key="2">
    <citation type="submission" date="2025-08" db="UniProtKB">
        <authorList>
            <consortium name="RefSeq"/>
        </authorList>
    </citation>
    <scope>IDENTIFICATION</scope>
</reference>
<keyword evidence="2" id="KW-0433">Leucine-rich repeat</keyword>
<evidence type="ECO:0000256" key="1">
    <source>
        <dbReference type="ARBA" id="ARBA00008894"/>
    </source>
</evidence>
<evidence type="ECO:0000256" key="4">
    <source>
        <dbReference type="ARBA" id="ARBA00022741"/>
    </source>
</evidence>
<dbReference type="Gene3D" id="3.80.10.10">
    <property type="entry name" value="Ribonuclease Inhibitor"/>
    <property type="match status" value="1"/>
</dbReference>
<keyword evidence="7" id="KW-0175">Coiled coil</keyword>
<evidence type="ECO:0000256" key="3">
    <source>
        <dbReference type="ARBA" id="ARBA00022737"/>
    </source>
</evidence>
<feature type="domain" description="Disease resistance protein winged helix" evidence="10">
    <location>
        <begin position="390"/>
        <end position="458"/>
    </location>
</feature>
<dbReference type="Gene3D" id="3.40.50.300">
    <property type="entry name" value="P-loop containing nucleotide triphosphate hydrolases"/>
    <property type="match status" value="1"/>
</dbReference>
<evidence type="ECO:0000313" key="12">
    <source>
        <dbReference type="RefSeq" id="XP_017979701.1"/>
    </source>
</evidence>
<dbReference type="InterPro" id="IPR032675">
    <property type="entry name" value="LRR_dom_sf"/>
</dbReference>
<keyword evidence="6" id="KW-0067">ATP-binding</keyword>
<reference evidence="11" key="1">
    <citation type="journal article" date="1997" name="Nucleic Acids Res.">
        <title>tRNAscan-SE: a program for improved detection of transfer RNA genes in genomic sequence.</title>
        <authorList>
            <person name="Lowe T.M."/>
            <person name="Eddy S.R."/>
        </authorList>
    </citation>
    <scope>NUCLEOTIDE SEQUENCE [LARGE SCALE GENOMIC DNA]</scope>
    <source>
        <strain evidence="11">r\B97-61/B2</strain>
    </source>
</reference>
<evidence type="ECO:0000256" key="6">
    <source>
        <dbReference type="ARBA" id="ARBA00022840"/>
    </source>
</evidence>
<keyword evidence="4" id="KW-0547">Nucleotide-binding</keyword>
<evidence type="ECO:0000259" key="10">
    <source>
        <dbReference type="Pfam" id="PF23559"/>
    </source>
</evidence>
<organism evidence="11 12">
    <name type="scientific">Theobroma cacao</name>
    <name type="common">Cacao</name>
    <name type="synonym">Cocoa</name>
    <dbReference type="NCBI Taxonomy" id="3641"/>
    <lineage>
        <taxon>Eukaryota</taxon>
        <taxon>Viridiplantae</taxon>
        <taxon>Streptophyta</taxon>
        <taxon>Embryophyta</taxon>
        <taxon>Tracheophyta</taxon>
        <taxon>Spermatophyta</taxon>
        <taxon>Magnoliopsida</taxon>
        <taxon>eudicotyledons</taxon>
        <taxon>Gunneridae</taxon>
        <taxon>Pentapetalae</taxon>
        <taxon>rosids</taxon>
        <taxon>malvids</taxon>
        <taxon>Malvales</taxon>
        <taxon>Malvaceae</taxon>
        <taxon>Byttnerioideae</taxon>
        <taxon>Theobroma</taxon>
    </lineage>
</organism>
<dbReference type="InterPro" id="IPR002182">
    <property type="entry name" value="NB-ARC"/>
</dbReference>
<dbReference type="Pfam" id="PF00931">
    <property type="entry name" value="NB-ARC"/>
    <property type="match status" value="1"/>
</dbReference>
<dbReference type="InterPro" id="IPR027417">
    <property type="entry name" value="P-loop_NTPase"/>
</dbReference>
<dbReference type="Proteomes" id="UP000694886">
    <property type="component" value="Chromosome 7"/>
</dbReference>
<dbReference type="SUPFAM" id="SSF52058">
    <property type="entry name" value="L domain-like"/>
    <property type="match status" value="1"/>
</dbReference>
<dbReference type="Pfam" id="PF13855">
    <property type="entry name" value="LRR_8"/>
    <property type="match status" value="1"/>
</dbReference>
<dbReference type="SMART" id="SM00369">
    <property type="entry name" value="LRR_TYP"/>
    <property type="match status" value="4"/>
</dbReference>
<sequence length="946" mass="108425">MDWILSSVEVIRSFGGPYINHHRKLEDYMNELRGNVNSLNSRKRDLELKMEAEERCGKKMKKEVANWLKDVEKVGNEVKNIEEEFPSVSFLSRGRLGSFVCQTIENVNKIYQQGSFLDGVAVDGPPATGVTLLTSNLEGEIDVKEQIWKYLMGDEVGMIGVCGMGGIGKTTIMKHINNQLLKDNRFDQVIWVTVSKELNIFKLQEDIANSLKQALPTTELQRAAQLKNILEGKRYVLILDDVWKRFSLLDVGIPKPTLGMRRKVVLTSRLIEVCESMGCEVVKVQPLSKNESMNLFLHHVGPEVVQDQNLKDIVNKIVEKCGGLPLSIVTIAGSMKKVDDICEWKNALIELEERVKSVKGSDIEIFEHLKFSYDRLEDQKIQNCFLYCSLYPEDYIISKVGLIENWIDEGLLDGLQTREAMHHRGYSILNKLENNCLLERAEDFIDGVKMHDALRDMALLYIKGHQFMVKAGMQLKEFPSEQEWTVSVEKVSLMQNSILEIPPHISPRWPHLSTLKLQNCGLQRISESFFKHMPELKVLNLSHNIFLKYLPKSISNLKTLNALILFCCNQLKYVPSLVELTSLRKLDLSGTGIGEVPHGIEMLENLRDLRMRSWALKELPVGILRRICHLQCLMLEDTFVKGEEVGQLRKLEWVSCSFRNVQEFNKYAECTQGKWPTSFFFQKKVEFRNLEIERCDDRVVPHDLQTLTIDKYDDFKCLNNIPLFRKATDWKECRIWQCKGMECVVDLSLSSCDALDNIEELRLFLLKNLREVVRVGVAVEIESTSHSPTPPAIFSSLKKLDISFCSRVKKLFPVEQLQGLPNLENIDVRYCDEMEEIIASEENHKGEGTTFILPKLKSLVLEELPKLKSICSGGLMIPADSLQFLHIVECPEVKRIPLSLPLVENGKPSPPPSLPKMTVSPREWWESVEWDQPDAKEVLSPFVQYW</sequence>
<dbReference type="SUPFAM" id="SSF52540">
    <property type="entry name" value="P-loop containing nucleoside triphosphate hydrolases"/>
    <property type="match status" value="1"/>
</dbReference>
<name>A0AB32WLN8_THECC</name>
<feature type="coiled-coil region" evidence="7">
    <location>
        <begin position="22"/>
        <end position="84"/>
    </location>
</feature>
<feature type="domain" description="Disease resistance protein At4g27190-like leucine-rich repeats" evidence="9">
    <location>
        <begin position="787"/>
        <end position="896"/>
    </location>
</feature>
<dbReference type="InterPro" id="IPR003591">
    <property type="entry name" value="Leu-rich_rpt_typical-subtyp"/>
</dbReference>
<protein>
    <submittedName>
        <fullName evidence="12">Probable disease resistance protein At1g61300</fullName>
    </submittedName>
</protein>
<dbReference type="Gramene" id="Tc07v2_t005360.1">
    <property type="protein sequence ID" value="Tc07v2_p005360.1"/>
    <property type="gene ID" value="Tc07v2_g005360"/>
</dbReference>
<evidence type="ECO:0000256" key="7">
    <source>
        <dbReference type="SAM" id="Coils"/>
    </source>
</evidence>
<dbReference type="Pfam" id="PF23559">
    <property type="entry name" value="WHD_DRP"/>
    <property type="match status" value="1"/>
</dbReference>
<dbReference type="KEGG" id="tcc:108662717"/>
<dbReference type="RefSeq" id="XP_017979701.1">
    <property type="nucleotide sequence ID" value="XM_018124212.1"/>
</dbReference>
<evidence type="ECO:0000313" key="11">
    <source>
        <dbReference type="Proteomes" id="UP000694886"/>
    </source>
</evidence>
<dbReference type="InterPro" id="IPR042197">
    <property type="entry name" value="Apaf_helical"/>
</dbReference>
<dbReference type="GO" id="GO:0043531">
    <property type="term" value="F:ADP binding"/>
    <property type="evidence" value="ECO:0007669"/>
    <property type="project" value="InterPro"/>
</dbReference>
<dbReference type="FunFam" id="3.40.50.300:FF:001091">
    <property type="entry name" value="Probable disease resistance protein At1g61300"/>
    <property type="match status" value="1"/>
</dbReference>
<evidence type="ECO:0000259" key="9">
    <source>
        <dbReference type="Pfam" id="PF23247"/>
    </source>
</evidence>
<accession>A0AB32WLN8</accession>
<dbReference type="InterPro" id="IPR057135">
    <property type="entry name" value="At4g27190-like_LRR"/>
</dbReference>
<dbReference type="InterPro" id="IPR058922">
    <property type="entry name" value="WHD_DRP"/>
</dbReference>
<comment type="similarity">
    <text evidence="1">Belongs to the disease resistance NB-LRR family.</text>
</comment>
<dbReference type="InterPro" id="IPR001611">
    <property type="entry name" value="Leu-rich_rpt"/>
</dbReference>
<dbReference type="InterPro" id="IPR050905">
    <property type="entry name" value="Plant_NBS-LRR"/>
</dbReference>
<dbReference type="GeneID" id="108662717"/>
<dbReference type="PANTHER" id="PTHR33463:SF182">
    <property type="entry name" value="AND NB-ARC DOMAINS-CONTAINING DISEASE RESISTANCE PROTEIN, PUTATIVE-RELATED"/>
    <property type="match status" value="1"/>
</dbReference>
<evidence type="ECO:0000256" key="5">
    <source>
        <dbReference type="ARBA" id="ARBA00022821"/>
    </source>
</evidence>
<gene>
    <name evidence="12" type="primary">LOC108662717</name>
</gene>
<keyword evidence="5" id="KW-0611">Plant defense</keyword>
<evidence type="ECO:0000256" key="2">
    <source>
        <dbReference type="ARBA" id="ARBA00022614"/>
    </source>
</evidence>
<keyword evidence="3" id="KW-0677">Repeat</keyword>
<dbReference type="PRINTS" id="PR00364">
    <property type="entry name" value="DISEASERSIST"/>
</dbReference>
<dbReference type="AlphaFoldDB" id="A0AB32WLN8"/>
<dbReference type="Pfam" id="PF23247">
    <property type="entry name" value="LRR_RPS2"/>
    <property type="match status" value="1"/>
</dbReference>
<dbReference type="Gene3D" id="1.10.8.430">
    <property type="entry name" value="Helical domain of apoptotic protease-activating factors"/>
    <property type="match status" value="1"/>
</dbReference>
<dbReference type="GO" id="GO:0006952">
    <property type="term" value="P:defense response"/>
    <property type="evidence" value="ECO:0007669"/>
    <property type="project" value="UniProtKB-KW"/>
</dbReference>
<feature type="domain" description="NB-ARC" evidence="8">
    <location>
        <begin position="143"/>
        <end position="302"/>
    </location>
</feature>
<dbReference type="PANTHER" id="PTHR33463">
    <property type="entry name" value="NB-ARC DOMAIN-CONTAINING PROTEIN-RELATED"/>
    <property type="match status" value="1"/>
</dbReference>
<proteinExistence type="inferred from homology"/>